<comment type="caution">
    <text evidence="2">The sequence shown here is derived from an EMBL/GenBank/DDBJ whole genome shotgun (WGS) entry which is preliminary data.</text>
</comment>
<proteinExistence type="predicted"/>
<evidence type="ECO:0000259" key="1">
    <source>
        <dbReference type="Pfam" id="PF03235"/>
    </source>
</evidence>
<organism evidence="2 3">
    <name type="scientific">Nonomuraea diastatica</name>
    <dbReference type="NCBI Taxonomy" id="1848329"/>
    <lineage>
        <taxon>Bacteria</taxon>
        <taxon>Bacillati</taxon>
        <taxon>Actinomycetota</taxon>
        <taxon>Actinomycetes</taxon>
        <taxon>Streptosporangiales</taxon>
        <taxon>Streptosporangiaceae</taxon>
        <taxon>Nonomuraea</taxon>
    </lineage>
</organism>
<dbReference type="PANTHER" id="PTHR39639">
    <property type="entry name" value="CHROMOSOME 16, WHOLE GENOME SHOTGUN SEQUENCE"/>
    <property type="match status" value="1"/>
</dbReference>
<dbReference type="AlphaFoldDB" id="A0A4R4WT17"/>
<dbReference type="RefSeq" id="WP_132509490.1">
    <property type="nucleotide sequence ID" value="NZ_SMKP01000042.1"/>
</dbReference>
<dbReference type="Proteomes" id="UP000294543">
    <property type="component" value="Unassembled WGS sequence"/>
</dbReference>
<dbReference type="Pfam" id="PF03235">
    <property type="entry name" value="GmrSD_N"/>
    <property type="match status" value="1"/>
</dbReference>
<protein>
    <submittedName>
        <fullName evidence="2">DUF262 domain-containing protein</fullName>
    </submittedName>
</protein>
<accession>A0A4R4WT17</accession>
<feature type="domain" description="GmrSD restriction endonucleases N-terminal" evidence="1">
    <location>
        <begin position="39"/>
        <end position="180"/>
    </location>
</feature>
<evidence type="ECO:0000313" key="3">
    <source>
        <dbReference type="Proteomes" id="UP000294543"/>
    </source>
</evidence>
<dbReference type="InterPro" id="IPR004919">
    <property type="entry name" value="GmrSD_N"/>
</dbReference>
<keyword evidence="3" id="KW-1185">Reference proteome</keyword>
<sequence length="365" mass="41322">MADFEKLSESNRNKAIEDFRKAQSASVLEVADQGLLTLANLVEGGAIDISPNFQRRDRWNPEKQSLLIESFLSNIPVPPVFLAEDSAKPGTYAVIDGKQRLTSIALFFQDDLVLRGLERLPLLNGLKYSQLPIEIRNALGMKSLRTTTLLRQSNPDLKHEVFLRLNTGGEILNTQEIRNVAYRGPLNDLVYELGQSEFLRQQFKVIPPSSPGYRQMVDAEYVLRFLALANSWKSFRGDLRGAMDEFMSNNRFATPEKIESYKQQFNSCIIAAEAIWQERAFKRPGRDQALAGLYDAQMIALHEVGHANHEILVRRRSEVVRATDALFNKPSFDEAVRIGTNTPGRLYSRVTEMSQQLNRFLDGAS</sequence>
<dbReference type="PANTHER" id="PTHR39639:SF1">
    <property type="entry name" value="DUF262 DOMAIN-CONTAINING PROTEIN"/>
    <property type="match status" value="1"/>
</dbReference>
<reference evidence="2 3" key="1">
    <citation type="submission" date="2019-03" db="EMBL/GenBank/DDBJ databases">
        <title>Draft genome sequences of novel Actinobacteria.</title>
        <authorList>
            <person name="Sahin N."/>
            <person name="Ay H."/>
            <person name="Saygin H."/>
        </authorList>
    </citation>
    <scope>NUCLEOTIDE SEQUENCE [LARGE SCALE GENOMIC DNA]</scope>
    <source>
        <strain evidence="2 3">KC712</strain>
    </source>
</reference>
<name>A0A4R4WT17_9ACTN</name>
<dbReference type="EMBL" id="SMKP01000042">
    <property type="protein sequence ID" value="TDD20741.1"/>
    <property type="molecule type" value="Genomic_DNA"/>
</dbReference>
<dbReference type="OrthoDB" id="9787127at2"/>
<gene>
    <name evidence="2" type="ORF">E1294_16980</name>
</gene>
<evidence type="ECO:0000313" key="2">
    <source>
        <dbReference type="EMBL" id="TDD20741.1"/>
    </source>
</evidence>